<dbReference type="InterPro" id="IPR058245">
    <property type="entry name" value="NreC/VraR/RcsB-like_REC"/>
</dbReference>
<dbReference type="InterPro" id="IPR001789">
    <property type="entry name" value="Sig_transdc_resp-reg_receiver"/>
</dbReference>
<dbReference type="STRING" id="545694.TREPR_2483"/>
<feature type="modified residue" description="4-aspartylphosphate" evidence="3">
    <location>
        <position position="73"/>
    </location>
</feature>
<keyword evidence="2" id="KW-0238">DNA-binding</keyword>
<keyword evidence="1 3" id="KW-0597">Phosphoprotein</keyword>
<evidence type="ECO:0000313" key="6">
    <source>
        <dbReference type="EMBL" id="AEF85444.1"/>
    </source>
</evidence>
<dbReference type="InterPro" id="IPR000792">
    <property type="entry name" value="Tscrpt_reg_LuxR_C"/>
</dbReference>
<dbReference type="Proteomes" id="UP000009223">
    <property type="component" value="Chromosome"/>
</dbReference>
<dbReference type="eggNOG" id="COG2197">
    <property type="taxonomic scope" value="Bacteria"/>
</dbReference>
<dbReference type="CDD" id="cd06170">
    <property type="entry name" value="LuxR_C_like"/>
    <property type="match status" value="1"/>
</dbReference>
<dbReference type="PANTHER" id="PTHR43214:SF44">
    <property type="entry name" value="TWO-COMPONENT RESPONSE REGULATOR"/>
    <property type="match status" value="1"/>
</dbReference>
<dbReference type="KEGG" id="tpi:TREPR_2483"/>
<evidence type="ECO:0000259" key="5">
    <source>
        <dbReference type="PROSITE" id="PS50110"/>
    </source>
</evidence>
<dbReference type="SUPFAM" id="SSF52172">
    <property type="entry name" value="CheY-like"/>
    <property type="match status" value="1"/>
</dbReference>
<organism evidence="6 7">
    <name type="scientific">Treponema primitia (strain ATCC BAA-887 / DSM 12427 / ZAS-2)</name>
    <dbReference type="NCBI Taxonomy" id="545694"/>
    <lineage>
        <taxon>Bacteria</taxon>
        <taxon>Pseudomonadati</taxon>
        <taxon>Spirochaetota</taxon>
        <taxon>Spirochaetia</taxon>
        <taxon>Spirochaetales</taxon>
        <taxon>Treponemataceae</taxon>
        <taxon>Treponema</taxon>
    </lineage>
</organism>
<dbReference type="AlphaFoldDB" id="F5YH22"/>
<keyword evidence="7" id="KW-1185">Reference proteome</keyword>
<dbReference type="GO" id="GO:0006355">
    <property type="term" value="P:regulation of DNA-templated transcription"/>
    <property type="evidence" value="ECO:0007669"/>
    <property type="project" value="InterPro"/>
</dbReference>
<evidence type="ECO:0000259" key="4">
    <source>
        <dbReference type="PROSITE" id="PS50043"/>
    </source>
</evidence>
<evidence type="ECO:0000256" key="2">
    <source>
        <dbReference type="ARBA" id="ARBA00023125"/>
    </source>
</evidence>
<accession>F5YH22</accession>
<dbReference type="InterPro" id="IPR016032">
    <property type="entry name" value="Sig_transdc_resp-reg_C-effctor"/>
</dbReference>
<dbReference type="InterPro" id="IPR011006">
    <property type="entry name" value="CheY-like_superfamily"/>
</dbReference>
<dbReference type="PROSITE" id="PS50110">
    <property type="entry name" value="RESPONSE_REGULATORY"/>
    <property type="match status" value="1"/>
</dbReference>
<dbReference type="PRINTS" id="PR00038">
    <property type="entry name" value="HTHLUXR"/>
</dbReference>
<feature type="domain" description="Response regulatory" evidence="5">
    <location>
        <begin position="17"/>
        <end position="145"/>
    </location>
</feature>
<feature type="domain" description="HTH luxR-type" evidence="4">
    <location>
        <begin position="162"/>
        <end position="222"/>
    </location>
</feature>
<dbReference type="HOGENOM" id="CLU_000445_90_1_12"/>
<dbReference type="GO" id="GO:0000160">
    <property type="term" value="P:phosphorelay signal transduction system"/>
    <property type="evidence" value="ECO:0007669"/>
    <property type="project" value="InterPro"/>
</dbReference>
<evidence type="ECO:0000313" key="7">
    <source>
        <dbReference type="Proteomes" id="UP000009223"/>
    </source>
</evidence>
<dbReference type="InterPro" id="IPR039420">
    <property type="entry name" value="WalR-like"/>
</dbReference>
<reference evidence="7" key="1">
    <citation type="submission" date="2009-12" db="EMBL/GenBank/DDBJ databases">
        <title>Complete sequence of Treponema primitia strain ZAS-2.</title>
        <authorList>
            <person name="Tetu S.G."/>
            <person name="Matson E."/>
            <person name="Ren Q."/>
            <person name="Seshadri R."/>
            <person name="Elbourne L."/>
            <person name="Hassan K.A."/>
            <person name="Durkin A."/>
            <person name="Radune D."/>
            <person name="Mohamoud Y."/>
            <person name="Shay R."/>
            <person name="Jin S."/>
            <person name="Zhang X."/>
            <person name="Lucey K."/>
            <person name="Ballor N.R."/>
            <person name="Ottesen E."/>
            <person name="Rosenthal R."/>
            <person name="Allen A."/>
            <person name="Leadbetter J.R."/>
            <person name="Paulsen I.T."/>
        </authorList>
    </citation>
    <scope>NUCLEOTIDE SEQUENCE [LARGE SCALE GENOMIC DNA]</scope>
    <source>
        <strain evidence="7">ATCC BAA-887 / DSM 12427 / ZAS-2</strain>
    </source>
</reference>
<dbReference type="Pfam" id="PF00072">
    <property type="entry name" value="Response_reg"/>
    <property type="match status" value="1"/>
</dbReference>
<dbReference type="CDD" id="cd17535">
    <property type="entry name" value="REC_NarL-like"/>
    <property type="match status" value="1"/>
</dbReference>
<name>F5YH22_TREPZ</name>
<dbReference type="EMBL" id="CP001843">
    <property type="protein sequence ID" value="AEF85444.1"/>
    <property type="molecule type" value="Genomic_DNA"/>
</dbReference>
<dbReference type="PANTHER" id="PTHR43214">
    <property type="entry name" value="TWO-COMPONENT RESPONSE REGULATOR"/>
    <property type="match status" value="1"/>
</dbReference>
<sequence>MHRSTRRGRSGMKTLPNLFILEDHPIMRNGLEAYFSASGRWRVLGTSSTLNEAKAFLTPGKTTAPQPDIILLDIQLEDAWGLDLVPWMKERNRTANPPIELPRFVVYTNFTDYSHVNTTISMGVYAYVCKSRNEAELEEAINTVLRGEMYIDKSVEPKLNTIAAALSLLTKREAQILTLVKDGLSNKQIAAGLGIKVRTVENILSFVYMKTGVSSRLELQKM</sequence>
<reference evidence="6 7" key="2">
    <citation type="journal article" date="2011" name="ISME J.">
        <title>RNA-seq reveals cooperative metabolic interactions between two termite-gut spirochete species in co-culture.</title>
        <authorList>
            <person name="Rosenthal A.Z."/>
            <person name="Matson E.G."/>
            <person name="Eldar A."/>
            <person name="Leadbetter J.R."/>
        </authorList>
    </citation>
    <scope>NUCLEOTIDE SEQUENCE [LARGE SCALE GENOMIC DNA]</scope>
    <source>
        <strain evidence="7">ATCC BAA-887 / DSM 12427 / ZAS-2</strain>
    </source>
</reference>
<dbReference type="SMART" id="SM00421">
    <property type="entry name" value="HTH_LUXR"/>
    <property type="match status" value="1"/>
</dbReference>
<dbReference type="SUPFAM" id="SSF46894">
    <property type="entry name" value="C-terminal effector domain of the bipartite response regulators"/>
    <property type="match status" value="1"/>
</dbReference>
<dbReference type="GO" id="GO:0003677">
    <property type="term" value="F:DNA binding"/>
    <property type="evidence" value="ECO:0007669"/>
    <property type="project" value="UniProtKB-KW"/>
</dbReference>
<dbReference type="Pfam" id="PF00196">
    <property type="entry name" value="GerE"/>
    <property type="match status" value="1"/>
</dbReference>
<proteinExistence type="predicted"/>
<dbReference type="SMART" id="SM00448">
    <property type="entry name" value="REC"/>
    <property type="match status" value="1"/>
</dbReference>
<protein>
    <submittedName>
        <fullName evidence="6">Two component transcriptional regulator, LuxR family</fullName>
    </submittedName>
</protein>
<dbReference type="PROSITE" id="PS50043">
    <property type="entry name" value="HTH_LUXR_2"/>
    <property type="match status" value="1"/>
</dbReference>
<dbReference type="Gene3D" id="3.40.50.2300">
    <property type="match status" value="1"/>
</dbReference>
<gene>
    <name evidence="6" type="ordered locus">TREPR_2483</name>
</gene>
<evidence type="ECO:0000256" key="1">
    <source>
        <dbReference type="ARBA" id="ARBA00022553"/>
    </source>
</evidence>
<evidence type="ECO:0000256" key="3">
    <source>
        <dbReference type="PROSITE-ProRule" id="PRU00169"/>
    </source>
</evidence>